<dbReference type="GO" id="GO:0008047">
    <property type="term" value="F:enzyme activator activity"/>
    <property type="evidence" value="ECO:0007669"/>
    <property type="project" value="InterPro"/>
</dbReference>
<sequence length="511" mass="56166">MSKATPRKSRQHRNPPNHSGPRQIAASDYESDATHYMEARELPRMPHLPSRSNTDLNLSVLRRHLADARSILSIAANAVVYTFSEATKGWDKHGVEGTMFVCEQEPIVTATGQALPRVCVFVLNRRGLDNLVVDLVRVSDCEMADELMVFRLEDDGDSDGSGSDEGNNGGIGGNGSTEKRGVIGLWIHADEDDTREINTTIIRGAWQQARLALHSLMEAAAAEAEQAAEQTDADDGGALADSQEDMRDSASPVGKRLSITELFGQRNGAGELLAKRDMLMRDEVNTPGPVGRVGSLADALIAHDESDGESSAIDEKSDAISLLVQSHLDTISAFRQSLEEQDFGELSPKIAARIDKHERWLVNAEQNRDSVLDDHVVEPWELVVQRAGKLHVVVTGPASGDRVEIEAKDEKEAEYILGDEFLGFLSEYCQGFADMEQSMVRLMQLSVALEREKAELSQPPEVTVQTHIRLLKQYNEMKDIGQQLIGLVAENKGVPIRTLYDSEEYGVSAED</sequence>
<dbReference type="Pfam" id="PF07061">
    <property type="entry name" value="Swi5"/>
    <property type="match status" value="1"/>
</dbReference>
<dbReference type="GO" id="GO:0000290">
    <property type="term" value="P:deadenylation-dependent decapping of nuclear-transcribed mRNA"/>
    <property type="evidence" value="ECO:0007669"/>
    <property type="project" value="InterPro"/>
</dbReference>
<reference evidence="9" key="2">
    <citation type="submission" date="2023-06" db="EMBL/GenBank/DDBJ databases">
        <authorList>
            <consortium name="Lawrence Berkeley National Laboratory"/>
            <person name="Haridas S."/>
            <person name="Hensen N."/>
            <person name="Bonometti L."/>
            <person name="Westerberg I."/>
            <person name="Brannstrom I.O."/>
            <person name="Guillou S."/>
            <person name="Cros-Aarteil S."/>
            <person name="Calhoun S."/>
            <person name="Kuo A."/>
            <person name="Mondo S."/>
            <person name="Pangilinan J."/>
            <person name="Riley R."/>
            <person name="Labutti K."/>
            <person name="Andreopoulos B."/>
            <person name="Lipzen A."/>
            <person name="Chen C."/>
            <person name="Yanf M."/>
            <person name="Daum C."/>
            <person name="Ng V."/>
            <person name="Clum A."/>
            <person name="Steindorff A."/>
            <person name="Ohm R."/>
            <person name="Martin F."/>
            <person name="Silar P."/>
            <person name="Natvig D."/>
            <person name="Lalanne C."/>
            <person name="Gautier V."/>
            <person name="Ament-Velasquez S.L."/>
            <person name="Kruys A."/>
            <person name="Hutchinson M.I."/>
            <person name="Powell A.J."/>
            <person name="Barry K."/>
            <person name="Miller A.N."/>
            <person name="Grigoriev I.V."/>
            <person name="Debuchy R."/>
            <person name="Gladieux P."/>
            <person name="Thoren M.H."/>
            <person name="Johannesson H."/>
        </authorList>
    </citation>
    <scope>NUCLEOTIDE SEQUENCE</scope>
    <source>
        <strain evidence="9">CBS 955.72</strain>
    </source>
</reference>
<feature type="region of interest" description="Disordered" evidence="8">
    <location>
        <begin position="1"/>
        <end position="29"/>
    </location>
</feature>
<feature type="region of interest" description="Disordered" evidence="8">
    <location>
        <begin position="154"/>
        <end position="176"/>
    </location>
</feature>
<dbReference type="Proteomes" id="UP001275084">
    <property type="component" value="Unassembled WGS sequence"/>
</dbReference>
<keyword evidence="4" id="KW-0963">Cytoplasm</keyword>
<comment type="subcellular location">
    <subcellularLocation>
        <location evidence="1">Cytoplasm</location>
    </subcellularLocation>
</comment>
<feature type="region of interest" description="Disordered" evidence="8">
    <location>
        <begin position="222"/>
        <end position="253"/>
    </location>
</feature>
<dbReference type="GO" id="GO:0006281">
    <property type="term" value="P:DNA repair"/>
    <property type="evidence" value="ECO:0007669"/>
    <property type="project" value="UniProtKB-KW"/>
</dbReference>
<evidence type="ECO:0000256" key="6">
    <source>
        <dbReference type="ARBA" id="ARBA00022763"/>
    </source>
</evidence>
<feature type="compositionally biased region" description="Basic residues" evidence="8">
    <location>
        <begin position="1"/>
        <end position="15"/>
    </location>
</feature>
<gene>
    <name evidence="9" type="ORF">B0T25DRAFT_448899</name>
</gene>
<dbReference type="AlphaFoldDB" id="A0AAJ0HQJ0"/>
<evidence type="ECO:0000256" key="4">
    <source>
        <dbReference type="ARBA" id="ARBA00022490"/>
    </source>
</evidence>
<dbReference type="CDD" id="cd13182">
    <property type="entry name" value="EVH1-like_Dcp1"/>
    <property type="match status" value="1"/>
</dbReference>
<evidence type="ECO:0000256" key="5">
    <source>
        <dbReference type="ARBA" id="ARBA00022664"/>
    </source>
</evidence>
<proteinExistence type="inferred from homology"/>
<keyword evidence="6" id="KW-0227">DNA damage</keyword>
<dbReference type="InterPro" id="IPR010334">
    <property type="entry name" value="Dcp1"/>
</dbReference>
<evidence type="ECO:0000313" key="10">
    <source>
        <dbReference type="Proteomes" id="UP001275084"/>
    </source>
</evidence>
<organism evidence="9 10">
    <name type="scientific">Lasiosphaeria hispida</name>
    <dbReference type="NCBI Taxonomy" id="260671"/>
    <lineage>
        <taxon>Eukaryota</taxon>
        <taxon>Fungi</taxon>
        <taxon>Dikarya</taxon>
        <taxon>Ascomycota</taxon>
        <taxon>Pezizomycotina</taxon>
        <taxon>Sordariomycetes</taxon>
        <taxon>Sordariomycetidae</taxon>
        <taxon>Sordariales</taxon>
        <taxon>Lasiosphaeriaceae</taxon>
        <taxon>Lasiosphaeria</taxon>
    </lineage>
</organism>
<dbReference type="GO" id="GO:0031087">
    <property type="term" value="P:deadenylation-independent decapping of nuclear-transcribed mRNA"/>
    <property type="evidence" value="ECO:0007669"/>
    <property type="project" value="TreeGrafter"/>
</dbReference>
<dbReference type="EMBL" id="JAUIQD010000002">
    <property type="protein sequence ID" value="KAK3359538.1"/>
    <property type="molecule type" value="Genomic_DNA"/>
</dbReference>
<dbReference type="InterPro" id="IPR010760">
    <property type="entry name" value="DNA-repair_Swi5"/>
</dbReference>
<evidence type="ECO:0000256" key="1">
    <source>
        <dbReference type="ARBA" id="ARBA00004496"/>
    </source>
</evidence>
<protein>
    <submittedName>
        <fullName evidence="9">Uncharacterized protein</fullName>
    </submittedName>
</protein>
<name>A0AAJ0HQJ0_9PEZI</name>
<dbReference type="SUPFAM" id="SSF50729">
    <property type="entry name" value="PH domain-like"/>
    <property type="match status" value="1"/>
</dbReference>
<keyword evidence="10" id="KW-1185">Reference proteome</keyword>
<evidence type="ECO:0000313" key="9">
    <source>
        <dbReference type="EMBL" id="KAK3359538.1"/>
    </source>
</evidence>
<evidence type="ECO:0000256" key="3">
    <source>
        <dbReference type="ARBA" id="ARBA00008778"/>
    </source>
</evidence>
<evidence type="ECO:0000256" key="7">
    <source>
        <dbReference type="ARBA" id="ARBA00023204"/>
    </source>
</evidence>
<dbReference type="InterPro" id="IPR011993">
    <property type="entry name" value="PH-like_dom_sf"/>
</dbReference>
<dbReference type="GO" id="GO:0000932">
    <property type="term" value="C:P-body"/>
    <property type="evidence" value="ECO:0007669"/>
    <property type="project" value="TreeGrafter"/>
</dbReference>
<dbReference type="GO" id="GO:0003729">
    <property type="term" value="F:mRNA binding"/>
    <property type="evidence" value="ECO:0007669"/>
    <property type="project" value="TreeGrafter"/>
</dbReference>
<dbReference type="PANTHER" id="PTHR16290">
    <property type="entry name" value="TRANSCRIPTION FACTOR SMIF DECAPPING ENZYME DCP1"/>
    <property type="match status" value="1"/>
</dbReference>
<comment type="similarity">
    <text evidence="2">Belongs to the SWI5/SAE3 family.</text>
</comment>
<dbReference type="PANTHER" id="PTHR16290:SF0">
    <property type="entry name" value="DECAPPING PROTEIN 1, ISOFORM A"/>
    <property type="match status" value="1"/>
</dbReference>
<comment type="similarity">
    <text evidence="3">Belongs to the DCP1 family.</text>
</comment>
<keyword evidence="7" id="KW-0234">DNA repair</keyword>
<comment type="caution">
    <text evidence="9">The sequence shown here is derived from an EMBL/GenBank/DDBJ whole genome shotgun (WGS) entry which is preliminary data.</text>
</comment>
<dbReference type="Pfam" id="PF06058">
    <property type="entry name" value="DCP1"/>
    <property type="match status" value="1"/>
</dbReference>
<dbReference type="Gene3D" id="1.20.5.170">
    <property type="match status" value="1"/>
</dbReference>
<accession>A0AAJ0HQJ0</accession>
<keyword evidence="5" id="KW-0507">mRNA processing</keyword>
<reference evidence="9" key="1">
    <citation type="journal article" date="2023" name="Mol. Phylogenet. Evol.">
        <title>Genome-scale phylogeny and comparative genomics of the fungal order Sordariales.</title>
        <authorList>
            <person name="Hensen N."/>
            <person name="Bonometti L."/>
            <person name="Westerberg I."/>
            <person name="Brannstrom I.O."/>
            <person name="Guillou S."/>
            <person name="Cros-Aarteil S."/>
            <person name="Calhoun S."/>
            <person name="Haridas S."/>
            <person name="Kuo A."/>
            <person name="Mondo S."/>
            <person name="Pangilinan J."/>
            <person name="Riley R."/>
            <person name="LaButti K."/>
            <person name="Andreopoulos B."/>
            <person name="Lipzen A."/>
            <person name="Chen C."/>
            <person name="Yan M."/>
            <person name="Daum C."/>
            <person name="Ng V."/>
            <person name="Clum A."/>
            <person name="Steindorff A."/>
            <person name="Ohm R.A."/>
            <person name="Martin F."/>
            <person name="Silar P."/>
            <person name="Natvig D.O."/>
            <person name="Lalanne C."/>
            <person name="Gautier V."/>
            <person name="Ament-Velasquez S.L."/>
            <person name="Kruys A."/>
            <person name="Hutchinson M.I."/>
            <person name="Powell A.J."/>
            <person name="Barry K."/>
            <person name="Miller A.N."/>
            <person name="Grigoriev I.V."/>
            <person name="Debuchy R."/>
            <person name="Gladieux P."/>
            <person name="Hiltunen Thoren M."/>
            <person name="Johannesson H."/>
        </authorList>
    </citation>
    <scope>NUCLEOTIDE SEQUENCE</scope>
    <source>
        <strain evidence="9">CBS 955.72</strain>
    </source>
</reference>
<evidence type="ECO:0000256" key="8">
    <source>
        <dbReference type="SAM" id="MobiDB-lite"/>
    </source>
</evidence>
<evidence type="ECO:0000256" key="2">
    <source>
        <dbReference type="ARBA" id="ARBA00008060"/>
    </source>
</evidence>
<dbReference type="Gene3D" id="2.30.29.30">
    <property type="entry name" value="Pleckstrin-homology domain (PH domain)/Phosphotyrosine-binding domain (PTB)"/>
    <property type="match status" value="1"/>
</dbReference>
<dbReference type="GO" id="GO:0006397">
    <property type="term" value="P:mRNA processing"/>
    <property type="evidence" value="ECO:0007669"/>
    <property type="project" value="UniProtKB-KW"/>
</dbReference>